<dbReference type="EMBL" id="JAECZC010000093">
    <property type="protein sequence ID" value="MBH8566359.1"/>
    <property type="molecule type" value="Genomic_DNA"/>
</dbReference>
<dbReference type="InterPro" id="IPR013785">
    <property type="entry name" value="Aldolase_TIM"/>
</dbReference>
<dbReference type="InterPro" id="IPR007197">
    <property type="entry name" value="rSAM"/>
</dbReference>
<dbReference type="Gene3D" id="6.10.140.1170">
    <property type="match status" value="1"/>
</dbReference>
<evidence type="ECO:0000256" key="8">
    <source>
        <dbReference type="ARBA" id="ARBA00023235"/>
    </source>
</evidence>
<evidence type="ECO:0000256" key="4">
    <source>
        <dbReference type="ARBA" id="ARBA00022723"/>
    </source>
</evidence>
<evidence type="ECO:0000256" key="6">
    <source>
        <dbReference type="ARBA" id="ARBA00023004"/>
    </source>
</evidence>
<feature type="binding site" evidence="9">
    <location>
        <position position="150"/>
    </location>
    <ligand>
        <name>[4Fe-4S] cluster</name>
        <dbReference type="ChEBI" id="CHEBI:49883"/>
        <note>4Fe-4S-S-AdoMet</note>
    </ligand>
</feature>
<dbReference type="PANTHER" id="PTHR30538:SF0">
    <property type="entry name" value="L-LYSINE 2,3-AMINOMUTASE AQ_1632-RELATED"/>
    <property type="match status" value="1"/>
</dbReference>
<organism evidence="12 13">
    <name type="scientific">Amazonocrinis nigriterrae CENA67</name>
    <dbReference type="NCBI Taxonomy" id="2794033"/>
    <lineage>
        <taxon>Bacteria</taxon>
        <taxon>Bacillati</taxon>
        <taxon>Cyanobacteriota</taxon>
        <taxon>Cyanophyceae</taxon>
        <taxon>Nostocales</taxon>
        <taxon>Nostocaceae</taxon>
        <taxon>Amazonocrinis</taxon>
        <taxon>Amazonocrinis nigriterrae</taxon>
    </lineage>
</organism>
<keyword evidence="3" id="KW-0949">S-adenosyl-L-methionine</keyword>
<evidence type="ECO:0000256" key="1">
    <source>
        <dbReference type="ARBA" id="ARBA00001933"/>
    </source>
</evidence>
<dbReference type="GO" id="GO:0051539">
    <property type="term" value="F:4 iron, 4 sulfur cluster binding"/>
    <property type="evidence" value="ECO:0007669"/>
    <property type="project" value="UniProtKB-KW"/>
</dbReference>
<dbReference type="AlphaFoldDB" id="A0A8J7LA75"/>
<keyword evidence="8" id="KW-0413">Isomerase</keyword>
<keyword evidence="6" id="KW-0408">Iron</keyword>
<dbReference type="PIRSF" id="PIRSF004911">
    <property type="entry name" value="DUF160"/>
    <property type="match status" value="1"/>
</dbReference>
<evidence type="ECO:0000313" key="13">
    <source>
        <dbReference type="Proteomes" id="UP000632766"/>
    </source>
</evidence>
<dbReference type="SFLD" id="SFLDS00029">
    <property type="entry name" value="Radical_SAM"/>
    <property type="match status" value="1"/>
</dbReference>
<evidence type="ECO:0000256" key="3">
    <source>
        <dbReference type="ARBA" id="ARBA00022691"/>
    </source>
</evidence>
<evidence type="ECO:0000256" key="2">
    <source>
        <dbReference type="ARBA" id="ARBA00022485"/>
    </source>
</evidence>
<keyword evidence="4 9" id="KW-0479">Metal-binding</keyword>
<evidence type="ECO:0000259" key="11">
    <source>
        <dbReference type="Pfam" id="PF12544"/>
    </source>
</evidence>
<keyword evidence="5 10" id="KW-0663">Pyridoxal phosphate</keyword>
<reference evidence="12 13" key="1">
    <citation type="journal article" date="2021" name="Int. J. Syst. Evol. Microbiol.">
        <title>Amazonocrinis nigriterrae gen. nov., sp. nov., Atlanticothrix silvestris gen. nov., sp. nov. and Dendronalium phyllosphericum gen. nov., sp. nov., nostocacean cyanobacteria from Brazilian environments.</title>
        <authorList>
            <person name="Alvarenga D.O."/>
            <person name="Andreote A.P.D."/>
            <person name="Branco L.H.Z."/>
            <person name="Delbaje E."/>
            <person name="Cruz R.B."/>
            <person name="Varani A.M."/>
            <person name="Fiore M.F."/>
        </authorList>
    </citation>
    <scope>NUCLEOTIDE SEQUENCE [LARGE SCALE GENOMIC DNA]</scope>
    <source>
        <strain evidence="12 13">CENA67</strain>
    </source>
</reference>
<evidence type="ECO:0000256" key="10">
    <source>
        <dbReference type="PIRSR" id="PIRSR603739-50"/>
    </source>
</evidence>
<accession>A0A8J7LA75</accession>
<gene>
    <name evidence="12" type="ORF">I8748_30110</name>
</gene>
<feature type="modified residue" description="N6-(pyridoxal phosphate)lysine" evidence="10">
    <location>
        <position position="372"/>
    </location>
</feature>
<feature type="binding site" evidence="9">
    <location>
        <position position="143"/>
    </location>
    <ligand>
        <name>[4Fe-4S] cluster</name>
        <dbReference type="ChEBI" id="CHEBI:49883"/>
        <note>4Fe-4S-S-AdoMet</note>
    </ligand>
</feature>
<evidence type="ECO:0000256" key="5">
    <source>
        <dbReference type="ARBA" id="ARBA00022898"/>
    </source>
</evidence>
<evidence type="ECO:0000256" key="9">
    <source>
        <dbReference type="PIRSR" id="PIRSR004911-1"/>
    </source>
</evidence>
<dbReference type="SFLD" id="SFLDG01070">
    <property type="entry name" value="PLP-dependent"/>
    <property type="match status" value="1"/>
</dbReference>
<dbReference type="GO" id="GO:0016853">
    <property type="term" value="F:isomerase activity"/>
    <property type="evidence" value="ECO:0007669"/>
    <property type="project" value="UniProtKB-KW"/>
</dbReference>
<keyword evidence="2 9" id="KW-0004">4Fe-4S</keyword>
<dbReference type="Pfam" id="PF12544">
    <property type="entry name" value="LAM_C"/>
    <property type="match status" value="1"/>
</dbReference>
<comment type="cofactor">
    <cofactor evidence="1 10">
        <name>pyridoxal 5'-phosphate</name>
        <dbReference type="ChEBI" id="CHEBI:597326"/>
    </cofactor>
</comment>
<evidence type="ECO:0000313" key="12">
    <source>
        <dbReference type="EMBL" id="MBH8566359.1"/>
    </source>
</evidence>
<dbReference type="RefSeq" id="WP_198128115.1">
    <property type="nucleotide sequence ID" value="NZ_JAECZC010000093.1"/>
</dbReference>
<protein>
    <submittedName>
        <fullName evidence="12">KamA family radical SAM protein</fullName>
    </submittedName>
</protein>
<dbReference type="PANTHER" id="PTHR30538">
    <property type="entry name" value="LYSINE 2,3-AMINOMUTASE-RELATED"/>
    <property type="match status" value="1"/>
</dbReference>
<comment type="caution">
    <text evidence="12">The sequence shown here is derived from an EMBL/GenBank/DDBJ whole genome shotgun (WGS) entry which is preliminary data.</text>
</comment>
<evidence type="ECO:0000256" key="7">
    <source>
        <dbReference type="ARBA" id="ARBA00023014"/>
    </source>
</evidence>
<dbReference type="NCBIfam" id="TIGR00238">
    <property type="entry name" value="KamA family radical SAM protein"/>
    <property type="match status" value="1"/>
</dbReference>
<dbReference type="SUPFAM" id="SSF102114">
    <property type="entry name" value="Radical SAM enzymes"/>
    <property type="match status" value="1"/>
</dbReference>
<dbReference type="Gene3D" id="3.20.20.70">
    <property type="entry name" value="Aldolase class I"/>
    <property type="match status" value="1"/>
</dbReference>
<dbReference type="InterPro" id="IPR058240">
    <property type="entry name" value="rSAM_sf"/>
</dbReference>
<keyword evidence="7 9" id="KW-0411">Iron-sulfur</keyword>
<feature type="binding site" evidence="9">
    <location>
        <position position="147"/>
    </location>
    <ligand>
        <name>[4Fe-4S] cluster</name>
        <dbReference type="ChEBI" id="CHEBI:49883"/>
        <note>4Fe-4S-S-AdoMet</note>
    </ligand>
</feature>
<dbReference type="GO" id="GO:0046872">
    <property type="term" value="F:metal ion binding"/>
    <property type="evidence" value="ECO:0007669"/>
    <property type="project" value="UniProtKB-KW"/>
</dbReference>
<proteinExistence type="predicted"/>
<keyword evidence="13" id="KW-1185">Reference proteome</keyword>
<name>A0A8J7LA75_9NOST</name>
<dbReference type="InterPro" id="IPR025895">
    <property type="entry name" value="LAM_C_dom"/>
</dbReference>
<sequence>MKNLKHRELQEGEFWRKFPAFAEVSQDEFIDYKWQIKNSISDLKKLVETIEYFVSDDFLLAITKGFHLAPMTVRVTPYLLSLIDWNDPWNDPIRKQFIPASNRLIEDHPMLTLDSLHEQKDSPVSGLTHRYSDKALFLTVNSCPVYCRFCTRSYAVGADTETVKKMDLYLNSKHWETAFQYIESCPELEDIVISGGDTYNLSAEAIKKIGFRLLQIPHIQRIRFATKGLAVMPMKILSDEKWVDALTEVVCLGRKLHKQVAIHTHFNNAQEITMISKLAIDKLFERGIVIRNQSVLLRGVNDTSEEMQLLVKRLSYINVQPYYVYQHDMVQGVEDLRTSVQTTIEIEKNVRGVTAGFNTPTFVLDAPGGGGKRCIHSFEYYNPETGVSVYTAPSVKPGKYFMYFDPLHSLSEEIRQAWRDENKRQQMCLDAIYHSGVAVRSHFA</sequence>
<dbReference type="Proteomes" id="UP000632766">
    <property type="component" value="Unassembled WGS sequence"/>
</dbReference>
<dbReference type="InterPro" id="IPR003739">
    <property type="entry name" value="Lys_aminomutase/Glu_NH3_mut"/>
</dbReference>
<feature type="domain" description="Lysine-2,3-aminomutase C-terminal" evidence="11">
    <location>
        <begin position="349"/>
        <end position="375"/>
    </location>
</feature>